<dbReference type="InterPro" id="IPR027961">
    <property type="entry name" value="DUF4442"/>
</dbReference>
<dbReference type="InterPro" id="IPR029069">
    <property type="entry name" value="HotDog_dom_sf"/>
</dbReference>
<evidence type="ECO:0000313" key="2">
    <source>
        <dbReference type="EMBL" id="KAG2385417.1"/>
    </source>
</evidence>
<evidence type="ECO:0000256" key="1">
    <source>
        <dbReference type="SAM" id="Phobius"/>
    </source>
</evidence>
<dbReference type="EMBL" id="PYSW02000018">
    <property type="protein sequence ID" value="KAG2385417.1"/>
    <property type="molecule type" value="Genomic_DNA"/>
</dbReference>
<keyword evidence="3" id="KW-1185">Reference proteome</keyword>
<evidence type="ECO:0000313" key="3">
    <source>
        <dbReference type="Proteomes" id="UP000816034"/>
    </source>
</evidence>
<dbReference type="AlphaFoldDB" id="A0AA88GMI8"/>
<gene>
    <name evidence="2" type="ORF">C9374_003232</name>
</gene>
<name>A0AA88GMI8_NAELO</name>
<dbReference type="RefSeq" id="XP_044549410.1">
    <property type="nucleotide sequence ID" value="XM_044692738.1"/>
</dbReference>
<dbReference type="SUPFAM" id="SSF54637">
    <property type="entry name" value="Thioesterase/thiol ester dehydrase-isomerase"/>
    <property type="match status" value="1"/>
</dbReference>
<keyword evidence="1" id="KW-0472">Membrane</keyword>
<organism evidence="2 3">
    <name type="scientific">Naegleria lovaniensis</name>
    <name type="common">Amoeba</name>
    <dbReference type="NCBI Taxonomy" id="51637"/>
    <lineage>
        <taxon>Eukaryota</taxon>
        <taxon>Discoba</taxon>
        <taxon>Heterolobosea</taxon>
        <taxon>Tetramitia</taxon>
        <taxon>Eutetramitia</taxon>
        <taxon>Vahlkampfiidae</taxon>
        <taxon>Naegleria</taxon>
    </lineage>
</organism>
<dbReference type="Pfam" id="PF14539">
    <property type="entry name" value="DUF4442"/>
    <property type="match status" value="1"/>
</dbReference>
<dbReference type="GeneID" id="68095687"/>
<keyword evidence="1" id="KW-1133">Transmembrane helix</keyword>
<reference evidence="2 3" key="1">
    <citation type="journal article" date="2018" name="BMC Genomics">
        <title>The genome of Naegleria lovaniensis, the basis for a comparative approach to unravel pathogenicity factors of the human pathogenic amoeba N. fowleri.</title>
        <authorList>
            <person name="Liechti N."/>
            <person name="Schurch N."/>
            <person name="Bruggmann R."/>
            <person name="Wittwer M."/>
        </authorList>
    </citation>
    <scope>NUCLEOTIDE SEQUENCE [LARGE SCALE GENOMIC DNA]</scope>
    <source>
        <strain evidence="2 3">ATCC 30569</strain>
    </source>
</reference>
<protein>
    <recommendedName>
        <fullName evidence="4">DUF4442 domain-containing protein</fullName>
    </recommendedName>
</protein>
<evidence type="ECO:0008006" key="4">
    <source>
        <dbReference type="Google" id="ProtNLM"/>
    </source>
</evidence>
<dbReference type="Gene3D" id="3.10.129.10">
    <property type="entry name" value="Hotdog Thioesterase"/>
    <property type="match status" value="1"/>
</dbReference>
<feature type="transmembrane region" description="Helical" evidence="1">
    <location>
        <begin position="6"/>
        <end position="29"/>
    </location>
</feature>
<keyword evidence="1" id="KW-0812">Transmembrane</keyword>
<comment type="caution">
    <text evidence="2">The sequence shown here is derived from an EMBL/GenBank/DDBJ whole genome shotgun (WGS) entry which is preliminary data.</text>
</comment>
<sequence>MLQTLLFVFLIVLVLVLSVFAFLYIIPVLRVSKARPLKIYETIHALPFIGRTFLADYYMSRLIGFMAPYTDNIRPIIESMDEHETVVRITEKASMKNPFNSIHAAALVNLGDLVCGLQVTNQIAPRKLRAIPVEICAEYYKKSRGLIRGTCRDVVPLELSQMEMYRERPSFRVVAECRDESNELCALIKMIWSVAPQQQQSSNQEKKQE</sequence>
<proteinExistence type="predicted"/>
<accession>A0AA88GMI8</accession>
<dbReference type="Proteomes" id="UP000816034">
    <property type="component" value="Unassembled WGS sequence"/>
</dbReference>